<feature type="region of interest" description="Disordered" evidence="1">
    <location>
        <begin position="222"/>
        <end position="283"/>
    </location>
</feature>
<name>A0A835XVT5_9CHLO</name>
<dbReference type="AlphaFoldDB" id="A0A835XVT5"/>
<feature type="transmembrane region" description="Helical" evidence="2">
    <location>
        <begin position="433"/>
        <end position="455"/>
    </location>
</feature>
<dbReference type="OrthoDB" id="1077582at2759"/>
<dbReference type="PANTHER" id="PTHR31595">
    <property type="entry name" value="LONG-CHAIN-ALCOHOL O-FATTY-ACYLTRANSFERASE 3-RELATED"/>
    <property type="match status" value="1"/>
</dbReference>
<feature type="transmembrane region" description="Helical" evidence="2">
    <location>
        <begin position="467"/>
        <end position="485"/>
    </location>
</feature>
<keyword evidence="4" id="KW-1185">Reference proteome</keyword>
<dbReference type="EMBL" id="JAEHOE010000059">
    <property type="protein sequence ID" value="KAG2490724.1"/>
    <property type="molecule type" value="Genomic_DNA"/>
</dbReference>
<gene>
    <name evidence="3" type="ORF">HYH03_010880</name>
</gene>
<dbReference type="PANTHER" id="PTHR31595:SF57">
    <property type="entry name" value="OS04G0481900 PROTEIN"/>
    <property type="match status" value="1"/>
</dbReference>
<comment type="caution">
    <text evidence="3">The sequence shown here is derived from an EMBL/GenBank/DDBJ whole genome shotgun (WGS) entry which is preliminary data.</text>
</comment>
<feature type="transmembrane region" description="Helical" evidence="2">
    <location>
        <begin position="134"/>
        <end position="157"/>
    </location>
</feature>
<dbReference type="GO" id="GO:0006629">
    <property type="term" value="P:lipid metabolic process"/>
    <property type="evidence" value="ECO:0007669"/>
    <property type="project" value="InterPro"/>
</dbReference>
<feature type="transmembrane region" description="Helical" evidence="2">
    <location>
        <begin position="405"/>
        <end position="427"/>
    </location>
</feature>
<evidence type="ECO:0000313" key="4">
    <source>
        <dbReference type="Proteomes" id="UP000612055"/>
    </source>
</evidence>
<protein>
    <recommendedName>
        <fullName evidence="5">Wax synthase domain-containing protein</fullName>
    </recommendedName>
</protein>
<feature type="transmembrane region" description="Helical" evidence="2">
    <location>
        <begin position="58"/>
        <end position="77"/>
    </location>
</feature>
<organism evidence="3 4">
    <name type="scientific">Edaphochlamys debaryana</name>
    <dbReference type="NCBI Taxonomy" id="47281"/>
    <lineage>
        <taxon>Eukaryota</taxon>
        <taxon>Viridiplantae</taxon>
        <taxon>Chlorophyta</taxon>
        <taxon>core chlorophytes</taxon>
        <taxon>Chlorophyceae</taxon>
        <taxon>CS clade</taxon>
        <taxon>Chlamydomonadales</taxon>
        <taxon>Chlamydomonadales incertae sedis</taxon>
        <taxon>Edaphochlamys</taxon>
    </lineage>
</organism>
<dbReference type="InterPro" id="IPR044851">
    <property type="entry name" value="Wax_synthase"/>
</dbReference>
<evidence type="ECO:0000256" key="1">
    <source>
        <dbReference type="SAM" id="MobiDB-lite"/>
    </source>
</evidence>
<accession>A0A835XVT5</accession>
<feature type="compositionally biased region" description="Low complexity" evidence="1">
    <location>
        <begin position="299"/>
        <end position="310"/>
    </location>
</feature>
<sequence>MAAFKLVALMTGRGVLDAKRMELLEFVVVLLLPVVPVHRLGPGRKRTALALAKARRGLLKLALFALLAAACLSAFHATRDPDSHLASSLAALLDDGLARLHAALSASPLAASLANRQGLGLGLGLRAPPSAPTWALPLALGAIQFLTFFGGGLVLMLEVDGMGDLVDAAALAAVGVVAEAHFDAPWLATNFSELWGRRWNLTVSSVLRHAFHEPVIEGRLFATPPAGAPAGSPGSATAGDAPSSGPASGTASPAPASSLPGRGSSCASSVADSLSDAGSMADSGSLATLSTASAASSAAGGAAGDVSDGGAEPGHSHELRRRHAGKGTASATAAEAPANKPDPTPAATAPSQAQPSPAPAPAPHASSGKAPAGANRSHSSGSTDSSGSGGPGGRPRRSVSPLRRLLACQLTFAVSGLWHELVAFTMTGRTTGGAWFALFAVQAIVMTVEGHLRTAARAARIRVPTPVARALTLGLFVLQLSWLWYPPMESTGMISAMLRKGDEAAAGLAAAAEGARGLLAAVAGRVAVMA</sequence>
<evidence type="ECO:0000313" key="3">
    <source>
        <dbReference type="EMBL" id="KAG2490724.1"/>
    </source>
</evidence>
<dbReference type="GO" id="GO:0008374">
    <property type="term" value="F:O-acyltransferase activity"/>
    <property type="evidence" value="ECO:0007669"/>
    <property type="project" value="InterPro"/>
</dbReference>
<keyword evidence="2" id="KW-0472">Membrane</keyword>
<keyword evidence="2" id="KW-1133">Transmembrane helix</keyword>
<feature type="region of interest" description="Disordered" evidence="1">
    <location>
        <begin position="299"/>
        <end position="400"/>
    </location>
</feature>
<feature type="compositionally biased region" description="Low complexity" evidence="1">
    <location>
        <begin position="326"/>
        <end position="355"/>
    </location>
</feature>
<keyword evidence="2" id="KW-0812">Transmembrane</keyword>
<evidence type="ECO:0000256" key="2">
    <source>
        <dbReference type="SAM" id="Phobius"/>
    </source>
</evidence>
<feature type="compositionally biased region" description="Low complexity" evidence="1">
    <location>
        <begin position="363"/>
        <end position="386"/>
    </location>
</feature>
<proteinExistence type="predicted"/>
<dbReference type="Proteomes" id="UP000612055">
    <property type="component" value="Unassembled WGS sequence"/>
</dbReference>
<evidence type="ECO:0008006" key="5">
    <source>
        <dbReference type="Google" id="ProtNLM"/>
    </source>
</evidence>
<reference evidence="3" key="1">
    <citation type="journal article" date="2020" name="bioRxiv">
        <title>Comparative genomics of Chlamydomonas.</title>
        <authorList>
            <person name="Craig R.J."/>
            <person name="Hasan A.R."/>
            <person name="Ness R.W."/>
            <person name="Keightley P.D."/>
        </authorList>
    </citation>
    <scope>NUCLEOTIDE SEQUENCE</scope>
    <source>
        <strain evidence="3">CCAP 11/70</strain>
    </source>
</reference>